<dbReference type="OrthoDB" id="1159810at2"/>
<name>A0A5B8UKP0_9BACT</name>
<protein>
    <submittedName>
        <fullName evidence="1">Uncharacterized protein</fullName>
    </submittedName>
</protein>
<accession>A0A5B8UKP0</accession>
<evidence type="ECO:0000313" key="1">
    <source>
        <dbReference type="EMBL" id="QEC56585.1"/>
    </source>
</evidence>
<gene>
    <name evidence="1" type="ORF">FSB75_12005</name>
</gene>
<keyword evidence="2" id="KW-1185">Reference proteome</keyword>
<organism evidence="1 2">
    <name type="scientific">Flavisolibacter ginsenosidimutans</name>
    <dbReference type="NCBI Taxonomy" id="661481"/>
    <lineage>
        <taxon>Bacteria</taxon>
        <taxon>Pseudomonadati</taxon>
        <taxon>Bacteroidota</taxon>
        <taxon>Chitinophagia</taxon>
        <taxon>Chitinophagales</taxon>
        <taxon>Chitinophagaceae</taxon>
        <taxon>Flavisolibacter</taxon>
    </lineage>
</organism>
<reference evidence="1 2" key="1">
    <citation type="journal article" date="2015" name="Int. J. Syst. Evol. Microbiol.">
        <title>Flavisolibacter ginsenosidimutans sp. nov., with ginsenoside-converting activity isolated from soil used for cultivating ginseng.</title>
        <authorList>
            <person name="Zhao Y."/>
            <person name="Liu Q."/>
            <person name="Kang M.S."/>
            <person name="Jin F."/>
            <person name="Yu H."/>
            <person name="Im W.T."/>
        </authorList>
    </citation>
    <scope>NUCLEOTIDE SEQUENCE [LARGE SCALE GENOMIC DNA]</scope>
    <source>
        <strain evidence="1 2">Gsoil 636</strain>
    </source>
</reference>
<proteinExistence type="predicted"/>
<sequence length="246" mass="26951">MRAQNLNSMLGLLEGIEEYNNQGALLGIDGVDDAELLGALRRMNPIQRAKTMTKMTNAPASKGSRAEMEKFFGELPASIKEGLVRGELRLADSTIYSIKPVTSKTIKMFETQDDKEIGLRNVSNAKLPKNQAFLVSGIFLLAGTSADNSKDKIIATEFKGLENFNTIANGEFSLKSNKKQIVPDTSNVVFKTSGNKNVPVGYYKLANPRLIQDDILIEMTIELGSMDSIPQNTYIYVGLHGTITTP</sequence>
<dbReference type="RefSeq" id="WP_146787613.1">
    <property type="nucleotide sequence ID" value="NZ_BAABIO010000001.1"/>
</dbReference>
<dbReference type="EMBL" id="CP042433">
    <property type="protein sequence ID" value="QEC56585.1"/>
    <property type="molecule type" value="Genomic_DNA"/>
</dbReference>
<dbReference type="KEGG" id="fgg:FSB75_12005"/>
<dbReference type="Proteomes" id="UP000321204">
    <property type="component" value="Chromosome"/>
</dbReference>
<evidence type="ECO:0000313" key="2">
    <source>
        <dbReference type="Proteomes" id="UP000321204"/>
    </source>
</evidence>
<dbReference type="AlphaFoldDB" id="A0A5B8UKP0"/>